<evidence type="ECO:0000313" key="1">
    <source>
        <dbReference type="EMBL" id="SFA79076.1"/>
    </source>
</evidence>
<keyword evidence="2" id="KW-1185">Reference proteome</keyword>
<dbReference type="RefSeq" id="WP_175501193.1">
    <property type="nucleotide sequence ID" value="NZ_FOJU01000001.1"/>
</dbReference>
<dbReference type="AlphaFoldDB" id="A0A1I0VTR9"/>
<sequence>MTNTLALTLAVLLLGALSLDLWLDGGAGALFLARKGVALIEWLAVWR</sequence>
<gene>
    <name evidence="1" type="ORF">SAMN05421688_0916</name>
</gene>
<dbReference type="EMBL" id="FOJU01000001">
    <property type="protein sequence ID" value="SFA79076.1"/>
    <property type="molecule type" value="Genomic_DNA"/>
</dbReference>
<protein>
    <recommendedName>
        <fullName evidence="3">Glyceraldehyde-3-phosphate dehydrogenase</fullName>
    </recommendedName>
</protein>
<dbReference type="Proteomes" id="UP000198796">
    <property type="component" value="Unassembled WGS sequence"/>
</dbReference>
<reference evidence="1 2" key="1">
    <citation type="submission" date="2016-10" db="EMBL/GenBank/DDBJ databases">
        <authorList>
            <person name="de Groot N.N."/>
        </authorList>
    </citation>
    <scope>NUCLEOTIDE SEQUENCE [LARGE SCALE GENOMIC DNA]</scope>
    <source>
        <strain evidence="1 2">DSM 29316</strain>
    </source>
</reference>
<evidence type="ECO:0000313" key="2">
    <source>
        <dbReference type="Proteomes" id="UP000198796"/>
    </source>
</evidence>
<evidence type="ECO:0008006" key="3">
    <source>
        <dbReference type="Google" id="ProtNLM"/>
    </source>
</evidence>
<dbReference type="STRING" id="871651.SAMN05421688_0916"/>
<organism evidence="1 2">
    <name type="scientific">Poseidonocella pacifica</name>
    <dbReference type="NCBI Taxonomy" id="871651"/>
    <lineage>
        <taxon>Bacteria</taxon>
        <taxon>Pseudomonadati</taxon>
        <taxon>Pseudomonadota</taxon>
        <taxon>Alphaproteobacteria</taxon>
        <taxon>Rhodobacterales</taxon>
        <taxon>Roseobacteraceae</taxon>
        <taxon>Poseidonocella</taxon>
    </lineage>
</organism>
<name>A0A1I0VTR9_9RHOB</name>
<proteinExistence type="predicted"/>
<accession>A0A1I0VTR9</accession>